<evidence type="ECO:0000256" key="2">
    <source>
        <dbReference type="PROSITE-ProRule" id="PRU00708"/>
    </source>
</evidence>
<dbReference type="Pfam" id="PF12854">
    <property type="entry name" value="PPR_1"/>
    <property type="match status" value="1"/>
</dbReference>
<dbReference type="Gene3D" id="1.25.40.10">
    <property type="entry name" value="Tetratricopeptide repeat domain"/>
    <property type="match status" value="4"/>
</dbReference>
<dbReference type="EMBL" id="BAABME010021744">
    <property type="protein sequence ID" value="GAA0164087.1"/>
    <property type="molecule type" value="Genomic_DNA"/>
</dbReference>
<protein>
    <recommendedName>
        <fullName evidence="5">Pentatricopeptide repeat-containing protein</fullName>
    </recommendedName>
</protein>
<dbReference type="GO" id="GO:0003723">
    <property type="term" value="F:RNA binding"/>
    <property type="evidence" value="ECO:0007669"/>
    <property type="project" value="InterPro"/>
</dbReference>
<sequence length="598" mass="67241">MISSNLLYSLLFNSTKLGLNHLNQIHSLIITCNLSHSPLFLSKILSHCLYLPKFPCVYASSLLNQIKQPNVHTYNTIFRGFSTSIHYKKTIFYFKKMRKDCIFPNKHTFPLILKPKKTYPFQIFTQIMKFGFGSDQFVQNSLVSCFASWGCIDCAYKVFDEMEEKDVFGYSALIDGYVKNGKAEEALELFVKMRLNGVEVDEVVVVSVICGVGMLGCVWFGKWIHGFYIESGRVSIDVHVGSALVDMYCKCGFVDDAFSVFYEMNYRNVVSWSALIGGCVQCERYKEGLLVFQQMLADDKVKPNESTLTSVLAACAQLGALDQGRWVHKYIERRKLEVNCILGTGLINMYSKCGCLEEANLVFERMTDKDNVYTWTAMINGFAINGDGFRALSVFSKMLLFGVKPNAVTFIGVLSACSHGGLVDEGKRLFSTMESVYGIQPNVEHYGCMVDLLGRAGHLAEAMKLIQEMPIEPTPGLWGVLFGACLIHKAYELGNLAGKHLMETQPHHSGNYTTLANLYSACQNWKDAAYVRKTMKTNRVEKTPGWSWIELEGVVHKFVAFDKTHIQTKDLYLVLGTIYTQMVVDAVPVLSTQTTVDT</sequence>
<dbReference type="FunFam" id="1.25.40.10:FF:000242">
    <property type="entry name" value="Pentatricopeptide repeat-containing protein"/>
    <property type="match status" value="1"/>
</dbReference>
<dbReference type="Pfam" id="PF20431">
    <property type="entry name" value="E_motif"/>
    <property type="match status" value="1"/>
</dbReference>
<dbReference type="InterPro" id="IPR046848">
    <property type="entry name" value="E_motif"/>
</dbReference>
<dbReference type="Pfam" id="PF13041">
    <property type="entry name" value="PPR_2"/>
    <property type="match status" value="2"/>
</dbReference>
<dbReference type="AlphaFoldDB" id="A0AAV3QM37"/>
<evidence type="ECO:0008006" key="5">
    <source>
        <dbReference type="Google" id="ProtNLM"/>
    </source>
</evidence>
<keyword evidence="1" id="KW-0677">Repeat</keyword>
<dbReference type="InterPro" id="IPR046960">
    <property type="entry name" value="PPR_At4g14850-like_plant"/>
</dbReference>
<feature type="repeat" description="PPR" evidence="2">
    <location>
        <begin position="237"/>
        <end position="271"/>
    </location>
</feature>
<accession>A0AAV3QM37</accession>
<keyword evidence="4" id="KW-1185">Reference proteome</keyword>
<proteinExistence type="predicted"/>
<dbReference type="PROSITE" id="PS51375">
    <property type="entry name" value="PPR"/>
    <property type="match status" value="3"/>
</dbReference>
<gene>
    <name evidence="3" type="ORF">LIER_39716</name>
</gene>
<dbReference type="Pfam" id="PF01535">
    <property type="entry name" value="PPR"/>
    <property type="match status" value="3"/>
</dbReference>
<reference evidence="3 4" key="1">
    <citation type="submission" date="2024-01" db="EMBL/GenBank/DDBJ databases">
        <title>The complete chloroplast genome sequence of Lithospermum erythrorhizon: insights into the phylogenetic relationship among Boraginaceae species and the maternal lineages of purple gromwells.</title>
        <authorList>
            <person name="Okada T."/>
            <person name="Watanabe K."/>
        </authorList>
    </citation>
    <scope>NUCLEOTIDE SEQUENCE [LARGE SCALE GENOMIC DNA]</scope>
</reference>
<dbReference type="PANTHER" id="PTHR47926:SF463">
    <property type="entry name" value="PENTATRICOPEPTIDE REPEAT-CONTAINING PROTEIN"/>
    <property type="match status" value="1"/>
</dbReference>
<dbReference type="Proteomes" id="UP001454036">
    <property type="component" value="Unassembled WGS sequence"/>
</dbReference>
<dbReference type="Pfam" id="PF13812">
    <property type="entry name" value="PPR_3"/>
    <property type="match status" value="1"/>
</dbReference>
<feature type="repeat" description="PPR" evidence="2">
    <location>
        <begin position="166"/>
        <end position="200"/>
    </location>
</feature>
<name>A0AAV3QM37_LITER</name>
<dbReference type="FunFam" id="1.25.40.10:FF:000436">
    <property type="entry name" value="Pentatricopeptide repeat-containing protein At5g39350 family"/>
    <property type="match status" value="1"/>
</dbReference>
<comment type="caution">
    <text evidence="3">The sequence shown here is derived from an EMBL/GenBank/DDBJ whole genome shotgun (WGS) entry which is preliminary data.</text>
</comment>
<dbReference type="NCBIfam" id="TIGR00756">
    <property type="entry name" value="PPR"/>
    <property type="match status" value="5"/>
</dbReference>
<dbReference type="InterPro" id="IPR011990">
    <property type="entry name" value="TPR-like_helical_dom_sf"/>
</dbReference>
<dbReference type="GO" id="GO:0009451">
    <property type="term" value="P:RNA modification"/>
    <property type="evidence" value="ECO:0007669"/>
    <property type="project" value="InterPro"/>
</dbReference>
<dbReference type="PANTHER" id="PTHR47926">
    <property type="entry name" value="PENTATRICOPEPTIDE REPEAT-CONTAINING PROTEIN"/>
    <property type="match status" value="1"/>
</dbReference>
<feature type="repeat" description="PPR" evidence="2">
    <location>
        <begin position="371"/>
        <end position="405"/>
    </location>
</feature>
<evidence type="ECO:0000256" key="1">
    <source>
        <dbReference type="ARBA" id="ARBA00022737"/>
    </source>
</evidence>
<organism evidence="3 4">
    <name type="scientific">Lithospermum erythrorhizon</name>
    <name type="common">Purple gromwell</name>
    <name type="synonym">Lithospermum officinale var. erythrorhizon</name>
    <dbReference type="NCBI Taxonomy" id="34254"/>
    <lineage>
        <taxon>Eukaryota</taxon>
        <taxon>Viridiplantae</taxon>
        <taxon>Streptophyta</taxon>
        <taxon>Embryophyta</taxon>
        <taxon>Tracheophyta</taxon>
        <taxon>Spermatophyta</taxon>
        <taxon>Magnoliopsida</taxon>
        <taxon>eudicotyledons</taxon>
        <taxon>Gunneridae</taxon>
        <taxon>Pentapetalae</taxon>
        <taxon>asterids</taxon>
        <taxon>lamiids</taxon>
        <taxon>Boraginales</taxon>
        <taxon>Boraginaceae</taxon>
        <taxon>Boraginoideae</taxon>
        <taxon>Lithospermeae</taxon>
        <taxon>Lithospermum</taxon>
    </lineage>
</organism>
<evidence type="ECO:0000313" key="4">
    <source>
        <dbReference type="Proteomes" id="UP001454036"/>
    </source>
</evidence>
<dbReference type="InterPro" id="IPR002885">
    <property type="entry name" value="PPR_rpt"/>
</dbReference>
<evidence type="ECO:0000313" key="3">
    <source>
        <dbReference type="EMBL" id="GAA0164087.1"/>
    </source>
</evidence>